<dbReference type="RefSeq" id="WP_013163749.1">
    <property type="nucleotide sequence ID" value="NC_014216.1"/>
</dbReference>
<dbReference type="InParanoid" id="D6Z3U7"/>
<evidence type="ECO:0000313" key="1">
    <source>
        <dbReference type="EMBL" id="ADH86222.1"/>
    </source>
</evidence>
<protein>
    <submittedName>
        <fullName evidence="1">CRISPR-associated protein, Csy1 family</fullName>
    </submittedName>
</protein>
<evidence type="ECO:0000313" key="2">
    <source>
        <dbReference type="Proteomes" id="UP000001508"/>
    </source>
</evidence>
<gene>
    <name evidence="1" type="ordered locus">DaAHT2_1527</name>
</gene>
<dbReference type="InterPro" id="IPR013397">
    <property type="entry name" value="CRISPR-assoc_prot_Csy1"/>
</dbReference>
<sequence>MEQRAAVMSQKIVEYIRVRRDAKLEDFDKKANSERKKVSDPNLLASLEQELAEKRQTQEAKYEVSEWLTDAAARAKQIQMVTHALKYTHPDARGSSLYAVGGETQPESYRQNSLLSTASLHKPAIDVVGNAAALDVAGLLQLEVDGVALIEFIRQGDIAPLLPIAKNEQQASSWLTGFCRALDNKETGAHKLSKQIYFPDSSGGYHLVAPLYSSSFAQALYERIATARFGEEAKEGRKAKRDKKFSVFKVVDYPNTAMQKFGGSNAQNISQLNARRNGSAFLLQCSPPSWVRKLTPPLKVKTVFSWHHFGFRAHGTIKDLRRFLEKNAKKTSTITIRERRGAYIDELMDLLVQYAASIQKLAGVGGWSASPDCRLHRAEQLWLDPRRVAKDVEFAQEREKNDWQVEIADRFALWLNHNLKSDLLKLGDMEHREWQSLLASKLRLLKDDLHDEPEVHA</sequence>
<proteinExistence type="predicted"/>
<organism evidence="1 2">
    <name type="scientific">Desulfurivibrio alkaliphilus (strain DSM 19089 / UNIQEM U267 / AHT2)</name>
    <dbReference type="NCBI Taxonomy" id="589865"/>
    <lineage>
        <taxon>Bacteria</taxon>
        <taxon>Pseudomonadati</taxon>
        <taxon>Thermodesulfobacteriota</taxon>
        <taxon>Desulfobulbia</taxon>
        <taxon>Desulfobulbales</taxon>
        <taxon>Desulfobulbaceae</taxon>
        <taxon>Desulfurivibrio</taxon>
    </lineage>
</organism>
<keyword evidence="2" id="KW-1185">Reference proteome</keyword>
<dbReference type="CDD" id="cd09735">
    <property type="entry name" value="Csy1_I-F"/>
    <property type="match status" value="1"/>
</dbReference>
<dbReference type="AlphaFoldDB" id="D6Z3U7"/>
<dbReference type="EMBL" id="CP001940">
    <property type="protein sequence ID" value="ADH86222.1"/>
    <property type="molecule type" value="Genomic_DNA"/>
</dbReference>
<dbReference type="NCBIfam" id="TIGR02564">
    <property type="entry name" value="cas_Csy1"/>
    <property type="match status" value="1"/>
</dbReference>
<accession>D6Z3U7</accession>
<dbReference type="Proteomes" id="UP000001508">
    <property type="component" value="Chromosome"/>
</dbReference>
<dbReference type="KEGG" id="dak:DaAHT2_1527"/>
<dbReference type="STRING" id="589865.DaAHT2_1527"/>
<dbReference type="eggNOG" id="ENOG502Z8VU">
    <property type="taxonomic scope" value="Bacteria"/>
</dbReference>
<name>D6Z3U7_DESAT</name>
<dbReference type="Pfam" id="PF09611">
    <property type="entry name" value="Cas_Csy1"/>
    <property type="match status" value="1"/>
</dbReference>
<dbReference type="HOGENOM" id="CLU_038921_0_0_7"/>
<reference evidence="2" key="1">
    <citation type="submission" date="2010-02" db="EMBL/GenBank/DDBJ databases">
        <title>Complete sequence of Desulfurivibrio alkaliphilus AHT2.</title>
        <authorList>
            <consortium name="US DOE Joint Genome Institute"/>
            <person name="Pitluck S."/>
            <person name="Chertkov O."/>
            <person name="Detter J.C."/>
            <person name="Han C."/>
            <person name="Tapia R."/>
            <person name="Larimer F."/>
            <person name="Land M."/>
            <person name="Hauser L."/>
            <person name="Kyrpides N."/>
            <person name="Mikhailova N."/>
            <person name="Sorokin D.Y."/>
            <person name="Muyzer G."/>
            <person name="Woyke T."/>
        </authorList>
    </citation>
    <scope>NUCLEOTIDE SEQUENCE [LARGE SCALE GENOMIC DNA]</scope>
    <source>
        <strain evidence="2">DSM 19089 / UNIQEM U267 / AHT2</strain>
    </source>
</reference>